<name>A0A8S3H8U9_9BILA</name>
<proteinExistence type="predicted"/>
<comment type="caution">
    <text evidence="1">The sequence shown here is derived from an EMBL/GenBank/DDBJ whole genome shotgun (WGS) entry which is preliminary data.</text>
</comment>
<sequence>MLIQSFSHNEAIDASMHFSFHTCFVKHNGQPPQLMEDKGDLLIYLYLFFCLLPFKIQNENGSIKSFSVIISFFLNFDPPIQCIPIQYQTNNVNSPKLYMGKSYEDRFLTYGTTQSDKRFKKRVTANTYLTLSCCKALKHLKIS</sequence>
<dbReference type="EMBL" id="CAJOBI010317564">
    <property type="protein sequence ID" value="CAF5179542.1"/>
    <property type="molecule type" value="Genomic_DNA"/>
</dbReference>
<gene>
    <name evidence="1" type="ORF">SMN809_LOCUS68520</name>
</gene>
<protein>
    <submittedName>
        <fullName evidence="1">Uncharacterized protein</fullName>
    </submittedName>
</protein>
<organism evidence="1 2">
    <name type="scientific">Rotaria magnacalcarata</name>
    <dbReference type="NCBI Taxonomy" id="392030"/>
    <lineage>
        <taxon>Eukaryota</taxon>
        <taxon>Metazoa</taxon>
        <taxon>Spiralia</taxon>
        <taxon>Gnathifera</taxon>
        <taxon>Rotifera</taxon>
        <taxon>Eurotatoria</taxon>
        <taxon>Bdelloidea</taxon>
        <taxon>Philodinida</taxon>
        <taxon>Philodinidae</taxon>
        <taxon>Rotaria</taxon>
    </lineage>
</organism>
<dbReference type="AlphaFoldDB" id="A0A8S3H8U9"/>
<dbReference type="Proteomes" id="UP000676336">
    <property type="component" value="Unassembled WGS sequence"/>
</dbReference>
<accession>A0A8S3H8U9</accession>
<evidence type="ECO:0000313" key="1">
    <source>
        <dbReference type="EMBL" id="CAF5179542.1"/>
    </source>
</evidence>
<reference evidence="1" key="1">
    <citation type="submission" date="2021-02" db="EMBL/GenBank/DDBJ databases">
        <authorList>
            <person name="Nowell W R."/>
        </authorList>
    </citation>
    <scope>NUCLEOTIDE SEQUENCE</scope>
</reference>
<evidence type="ECO:0000313" key="2">
    <source>
        <dbReference type="Proteomes" id="UP000676336"/>
    </source>
</evidence>